<proteinExistence type="predicted"/>
<name>A0AAE4K3X2_9BURK</name>
<dbReference type="AlphaFoldDB" id="A0AAE4K3X2"/>
<dbReference type="RefSeq" id="WP_284076896.1">
    <property type="nucleotide sequence ID" value="NZ_JAVLSM010000007.1"/>
</dbReference>
<dbReference type="EMBL" id="JAVRAA010000005">
    <property type="protein sequence ID" value="MDT0337428.1"/>
    <property type="molecule type" value="Genomic_DNA"/>
</dbReference>
<accession>A0AAE4K3X2</accession>
<sequence length="183" mass="20409">MSSVTPPEIDESIDPIRPFILALEAASSSLSEIDDQLHRVDALLHQLQPPFSGRIRILFVPKTADGLLKPECRVFRRVKETDWFSKHISHKGLSRRLKRAGAFKNNYDALVQIAKVGQQLMEARTKLVKRRSAARLSLENLTQHNRDVLALNDPTLSAFEAVVAAATASRVAAESDSTEEKRS</sequence>
<protein>
    <submittedName>
        <fullName evidence="1">Uncharacterized protein</fullName>
    </submittedName>
</protein>
<reference evidence="1" key="1">
    <citation type="submission" date="2023-02" db="EMBL/GenBank/DDBJ databases">
        <title>Description of Herbaspirillum huttiense subsp. nephrolepsisexaltata and Herbaspirillum huttiense subsp. lycopersicon.</title>
        <authorList>
            <person name="Poudel M."/>
            <person name="Sharma A."/>
            <person name="Goss E."/>
            <person name="Tapia J.H."/>
            <person name="Harmon C.M."/>
            <person name="Jones J.B."/>
        </authorList>
    </citation>
    <scope>NUCLEOTIDE SEQUENCE</scope>
    <source>
        <strain evidence="1">NC40101</strain>
    </source>
</reference>
<organism evidence="1">
    <name type="scientific">Herbaspirillum huttiense subsp. nephrolepidis</name>
    <dbReference type="NCBI Taxonomy" id="3075126"/>
    <lineage>
        <taxon>Bacteria</taxon>
        <taxon>Pseudomonadati</taxon>
        <taxon>Pseudomonadota</taxon>
        <taxon>Betaproteobacteria</taxon>
        <taxon>Burkholderiales</taxon>
        <taxon>Oxalobacteraceae</taxon>
        <taxon>Herbaspirillum</taxon>
    </lineage>
</organism>
<gene>
    <name evidence="1" type="ORF">RJN63_11360</name>
</gene>
<evidence type="ECO:0000313" key="1">
    <source>
        <dbReference type="EMBL" id="MDT0337428.1"/>
    </source>
</evidence>
<comment type="caution">
    <text evidence="1">The sequence shown here is derived from an EMBL/GenBank/DDBJ whole genome shotgun (WGS) entry which is preliminary data.</text>
</comment>